<dbReference type="SUPFAM" id="SSF56112">
    <property type="entry name" value="Protein kinase-like (PK-like)"/>
    <property type="match status" value="1"/>
</dbReference>
<dbReference type="Gene3D" id="1.10.510.10">
    <property type="entry name" value="Transferase(Phosphotransferase) domain 1"/>
    <property type="match status" value="1"/>
</dbReference>
<keyword evidence="2" id="KW-0067">ATP-binding</keyword>
<dbReference type="Proteomes" id="UP001491310">
    <property type="component" value="Unassembled WGS sequence"/>
</dbReference>
<keyword evidence="6" id="KW-1185">Reference proteome</keyword>
<dbReference type="Pfam" id="PF00069">
    <property type="entry name" value="Pkinase"/>
    <property type="match status" value="1"/>
</dbReference>
<feature type="domain" description="Protein kinase" evidence="4">
    <location>
        <begin position="1"/>
        <end position="244"/>
    </location>
</feature>
<name>A0ABR2YVB9_9CHLO</name>
<evidence type="ECO:0000256" key="1">
    <source>
        <dbReference type="ARBA" id="ARBA00022741"/>
    </source>
</evidence>
<proteinExistence type="predicted"/>
<evidence type="ECO:0000256" key="2">
    <source>
        <dbReference type="ARBA" id="ARBA00022840"/>
    </source>
</evidence>
<sequence>MRHRRSKELAAVKFIKQSADTLLDKNVEREILNHRQLVHPNILAFREVFTTESDVAIVVEYASAGQLADRCRSPLPETQARALFSQLLDGLAYCHSKGVYHRDLRTELIFLSGSVFAPTLKIGGFGFSKSASIDSMAKTTVGSRGYMAPEILLATGAYDAAGIDVWACGVVLYQMLTGRMPFCHDANASGILDRAMMQRIVRGQYYLPGDVALSVEVQDLLARIFRPDPKQRIDLAAMRRHPWLLQDAPSVLGPAPEPAADAATPQSEDGIRDVIRRARQRRLQRRQSDF</sequence>
<evidence type="ECO:0000256" key="3">
    <source>
        <dbReference type="SAM" id="MobiDB-lite"/>
    </source>
</evidence>
<dbReference type="PANTHER" id="PTHR24346">
    <property type="entry name" value="MAP/MICROTUBULE AFFINITY-REGULATING KINASE"/>
    <property type="match status" value="1"/>
</dbReference>
<comment type="caution">
    <text evidence="5">The sequence shown here is derived from an EMBL/GenBank/DDBJ whole genome shotgun (WGS) entry which is preliminary data.</text>
</comment>
<feature type="region of interest" description="Disordered" evidence="3">
    <location>
        <begin position="252"/>
        <end position="272"/>
    </location>
</feature>
<evidence type="ECO:0000313" key="6">
    <source>
        <dbReference type="Proteomes" id="UP001491310"/>
    </source>
</evidence>
<dbReference type="PANTHER" id="PTHR24346:SF92">
    <property type="entry name" value="SNF1-RELATED PROTEIN KINASE 2.6"/>
    <property type="match status" value="1"/>
</dbReference>
<keyword evidence="1" id="KW-0547">Nucleotide-binding</keyword>
<evidence type="ECO:0000313" key="5">
    <source>
        <dbReference type="EMBL" id="KAK9915723.1"/>
    </source>
</evidence>
<protein>
    <recommendedName>
        <fullName evidence="4">Protein kinase domain-containing protein</fullName>
    </recommendedName>
</protein>
<evidence type="ECO:0000259" key="4">
    <source>
        <dbReference type="PROSITE" id="PS50011"/>
    </source>
</evidence>
<dbReference type="EMBL" id="JALJOT010000004">
    <property type="protein sequence ID" value="KAK9915723.1"/>
    <property type="molecule type" value="Genomic_DNA"/>
</dbReference>
<accession>A0ABR2YVB9</accession>
<dbReference type="InterPro" id="IPR011009">
    <property type="entry name" value="Kinase-like_dom_sf"/>
</dbReference>
<reference evidence="5 6" key="1">
    <citation type="journal article" date="2024" name="Nat. Commun.">
        <title>Phylogenomics reveals the evolutionary origins of lichenization in chlorophyte algae.</title>
        <authorList>
            <person name="Puginier C."/>
            <person name="Libourel C."/>
            <person name="Otte J."/>
            <person name="Skaloud P."/>
            <person name="Haon M."/>
            <person name="Grisel S."/>
            <person name="Petersen M."/>
            <person name="Berrin J.G."/>
            <person name="Delaux P.M."/>
            <person name="Dal Grande F."/>
            <person name="Keller J."/>
        </authorList>
    </citation>
    <scope>NUCLEOTIDE SEQUENCE [LARGE SCALE GENOMIC DNA]</scope>
    <source>
        <strain evidence="5 6">SAG 216-7</strain>
    </source>
</reference>
<dbReference type="PROSITE" id="PS50011">
    <property type="entry name" value="PROTEIN_KINASE_DOM"/>
    <property type="match status" value="1"/>
</dbReference>
<gene>
    <name evidence="5" type="ORF">WJX75_003221</name>
</gene>
<organism evidence="5 6">
    <name type="scientific">Coccomyxa subellipsoidea</name>
    <dbReference type="NCBI Taxonomy" id="248742"/>
    <lineage>
        <taxon>Eukaryota</taxon>
        <taxon>Viridiplantae</taxon>
        <taxon>Chlorophyta</taxon>
        <taxon>core chlorophytes</taxon>
        <taxon>Trebouxiophyceae</taxon>
        <taxon>Trebouxiophyceae incertae sedis</taxon>
        <taxon>Coccomyxaceae</taxon>
        <taxon>Coccomyxa</taxon>
    </lineage>
</organism>
<dbReference type="InterPro" id="IPR000719">
    <property type="entry name" value="Prot_kinase_dom"/>
</dbReference>